<sequence length="105" mass="12331">MARNYNNHSSYSDYISYFFMPIHLFFFYLHPLFHTMSLTAHKLCMRTILLLVHRLSVSFPLFLPFPENGGSPWGAALLLVFLIVMFSYELALGQKALDWISIFKY</sequence>
<dbReference type="AlphaFoldDB" id="A0A835N9B5"/>
<feature type="transmembrane region" description="Helical" evidence="1">
    <location>
        <begin position="14"/>
        <end position="33"/>
    </location>
</feature>
<keyword evidence="1" id="KW-1133">Transmembrane helix</keyword>
<evidence type="ECO:0000256" key="1">
    <source>
        <dbReference type="SAM" id="Phobius"/>
    </source>
</evidence>
<dbReference type="Proteomes" id="UP000657918">
    <property type="component" value="Unassembled WGS sequence"/>
</dbReference>
<dbReference type="EMBL" id="JADGMS010000001">
    <property type="protein sequence ID" value="KAF9688625.1"/>
    <property type="molecule type" value="Genomic_DNA"/>
</dbReference>
<evidence type="ECO:0000313" key="3">
    <source>
        <dbReference type="Proteomes" id="UP000657918"/>
    </source>
</evidence>
<gene>
    <name evidence="2" type="ORF">SADUNF_Sadunf01G0007800</name>
</gene>
<accession>A0A835N9B5</accession>
<keyword evidence="1" id="KW-0472">Membrane</keyword>
<organism evidence="2 3">
    <name type="scientific">Salix dunnii</name>
    <dbReference type="NCBI Taxonomy" id="1413687"/>
    <lineage>
        <taxon>Eukaryota</taxon>
        <taxon>Viridiplantae</taxon>
        <taxon>Streptophyta</taxon>
        <taxon>Embryophyta</taxon>
        <taxon>Tracheophyta</taxon>
        <taxon>Spermatophyta</taxon>
        <taxon>Magnoliopsida</taxon>
        <taxon>eudicotyledons</taxon>
        <taxon>Gunneridae</taxon>
        <taxon>Pentapetalae</taxon>
        <taxon>rosids</taxon>
        <taxon>fabids</taxon>
        <taxon>Malpighiales</taxon>
        <taxon>Salicaceae</taxon>
        <taxon>Saliceae</taxon>
        <taxon>Salix</taxon>
    </lineage>
</organism>
<evidence type="ECO:0000313" key="2">
    <source>
        <dbReference type="EMBL" id="KAF9688625.1"/>
    </source>
</evidence>
<feature type="transmembrane region" description="Helical" evidence="1">
    <location>
        <begin position="71"/>
        <end position="91"/>
    </location>
</feature>
<reference evidence="2 3" key="1">
    <citation type="submission" date="2020-10" db="EMBL/GenBank/DDBJ databases">
        <title>Plant Genome Project.</title>
        <authorList>
            <person name="Zhang R.-G."/>
        </authorList>
    </citation>
    <scope>NUCLEOTIDE SEQUENCE [LARGE SCALE GENOMIC DNA]</scope>
    <source>
        <strain evidence="2">FAFU-HL-1</strain>
        <tissue evidence="2">Leaf</tissue>
    </source>
</reference>
<protein>
    <submittedName>
        <fullName evidence="2">Uncharacterized protein</fullName>
    </submittedName>
</protein>
<keyword evidence="1" id="KW-0812">Transmembrane</keyword>
<name>A0A835N9B5_9ROSI</name>
<comment type="caution">
    <text evidence="2">The sequence shown here is derived from an EMBL/GenBank/DDBJ whole genome shotgun (WGS) entry which is preliminary data.</text>
</comment>
<proteinExistence type="predicted"/>
<keyword evidence="3" id="KW-1185">Reference proteome</keyword>